<evidence type="ECO:0000313" key="2">
    <source>
        <dbReference type="EMBL" id="KAL0058733.1"/>
    </source>
</evidence>
<accession>A0ABR2ZBR0</accession>
<sequence>IVQDIIKHFEKNISTDAQGSPPKPIRLHKFVLYKLRRKLEREFKKAVGPHKSSLCRWEDVLVLIGVVASNISVVPVLAPLQPVGSVLEQIGELVKECAELICRATNILAELSRAMQMCPDLELLDGVKRDIVAFERALIHIRDYVSQLQRESRLKTLGRVVFASKTKEDLEDLRKELECAQMVFMTSNICAIRVGVHAIAVQTATDGDELPPAQGGKGTNETRQHFAPPTFVDPFSSK</sequence>
<feature type="non-terminal residue" evidence="2">
    <location>
        <position position="1"/>
    </location>
</feature>
<dbReference type="InterPro" id="IPR059179">
    <property type="entry name" value="MLKL-like_MCAfunc"/>
</dbReference>
<organism evidence="2 3">
    <name type="scientific">Marasmius tenuissimus</name>
    <dbReference type="NCBI Taxonomy" id="585030"/>
    <lineage>
        <taxon>Eukaryota</taxon>
        <taxon>Fungi</taxon>
        <taxon>Dikarya</taxon>
        <taxon>Basidiomycota</taxon>
        <taxon>Agaricomycotina</taxon>
        <taxon>Agaricomycetes</taxon>
        <taxon>Agaricomycetidae</taxon>
        <taxon>Agaricales</taxon>
        <taxon>Marasmiineae</taxon>
        <taxon>Marasmiaceae</taxon>
        <taxon>Marasmius</taxon>
    </lineage>
</organism>
<feature type="region of interest" description="Disordered" evidence="1">
    <location>
        <begin position="206"/>
        <end position="238"/>
    </location>
</feature>
<name>A0ABR2ZBR0_9AGAR</name>
<dbReference type="CDD" id="cd21037">
    <property type="entry name" value="MLKL_NTD"/>
    <property type="match status" value="1"/>
</dbReference>
<dbReference type="EMBL" id="JBBXMP010000280">
    <property type="protein sequence ID" value="KAL0058733.1"/>
    <property type="molecule type" value="Genomic_DNA"/>
</dbReference>
<keyword evidence="3" id="KW-1185">Reference proteome</keyword>
<comment type="caution">
    <text evidence="2">The sequence shown here is derived from an EMBL/GenBank/DDBJ whole genome shotgun (WGS) entry which is preliminary data.</text>
</comment>
<dbReference type="Proteomes" id="UP001437256">
    <property type="component" value="Unassembled WGS sequence"/>
</dbReference>
<dbReference type="InterPro" id="IPR036537">
    <property type="entry name" value="Adaptor_Cbl_N_dom_sf"/>
</dbReference>
<reference evidence="2 3" key="1">
    <citation type="submission" date="2024-05" db="EMBL/GenBank/DDBJ databases">
        <title>A draft genome resource for the thread blight pathogen Marasmius tenuissimus strain MS-2.</title>
        <authorList>
            <person name="Yulfo-Soto G.E."/>
            <person name="Baruah I.K."/>
            <person name="Amoako-Attah I."/>
            <person name="Bukari Y."/>
            <person name="Meinhardt L.W."/>
            <person name="Bailey B.A."/>
            <person name="Cohen S.P."/>
        </authorList>
    </citation>
    <scope>NUCLEOTIDE SEQUENCE [LARGE SCALE GENOMIC DNA]</scope>
    <source>
        <strain evidence="2 3">MS-2</strain>
    </source>
</reference>
<proteinExistence type="predicted"/>
<evidence type="ECO:0000256" key="1">
    <source>
        <dbReference type="SAM" id="MobiDB-lite"/>
    </source>
</evidence>
<evidence type="ECO:0000313" key="3">
    <source>
        <dbReference type="Proteomes" id="UP001437256"/>
    </source>
</evidence>
<gene>
    <name evidence="2" type="ORF">AAF712_014573</name>
</gene>
<protein>
    <submittedName>
        <fullName evidence="2">Uncharacterized protein</fullName>
    </submittedName>
</protein>
<dbReference type="Gene3D" id="1.20.930.20">
    <property type="entry name" value="Adaptor protein Cbl, N-terminal domain"/>
    <property type="match status" value="1"/>
</dbReference>